<evidence type="ECO:0000313" key="1">
    <source>
        <dbReference type="EMBL" id="GAH84835.1"/>
    </source>
</evidence>
<sequence length="70" mass="7731">MDDELDVSEVGNPNGDTVITSLRQNSRSEATAYYPSFLKQGYDIVPFIRAHLITLNKKGGKLSFKGLVTI</sequence>
<dbReference type="AlphaFoldDB" id="X1JTU0"/>
<proteinExistence type="predicted"/>
<dbReference type="EMBL" id="BARU01041101">
    <property type="protein sequence ID" value="GAH84835.1"/>
    <property type="molecule type" value="Genomic_DNA"/>
</dbReference>
<protein>
    <submittedName>
        <fullName evidence="1">Uncharacterized protein</fullName>
    </submittedName>
</protein>
<comment type="caution">
    <text evidence="1">The sequence shown here is derived from an EMBL/GenBank/DDBJ whole genome shotgun (WGS) entry which is preliminary data.</text>
</comment>
<gene>
    <name evidence="1" type="ORF">S03H2_63429</name>
</gene>
<name>X1JTU0_9ZZZZ</name>
<reference evidence="1" key="1">
    <citation type="journal article" date="2014" name="Front. Microbiol.">
        <title>High frequency of phylogenetically diverse reductive dehalogenase-homologous genes in deep subseafloor sedimentary metagenomes.</title>
        <authorList>
            <person name="Kawai M."/>
            <person name="Futagami T."/>
            <person name="Toyoda A."/>
            <person name="Takaki Y."/>
            <person name="Nishi S."/>
            <person name="Hori S."/>
            <person name="Arai W."/>
            <person name="Tsubouchi T."/>
            <person name="Morono Y."/>
            <person name="Uchiyama I."/>
            <person name="Ito T."/>
            <person name="Fujiyama A."/>
            <person name="Inagaki F."/>
            <person name="Takami H."/>
        </authorList>
    </citation>
    <scope>NUCLEOTIDE SEQUENCE</scope>
    <source>
        <strain evidence="1">Expedition CK06-06</strain>
    </source>
</reference>
<organism evidence="1">
    <name type="scientific">marine sediment metagenome</name>
    <dbReference type="NCBI Taxonomy" id="412755"/>
    <lineage>
        <taxon>unclassified sequences</taxon>
        <taxon>metagenomes</taxon>
        <taxon>ecological metagenomes</taxon>
    </lineage>
</organism>
<accession>X1JTU0</accession>